<dbReference type="PANTHER" id="PTHR30629">
    <property type="entry name" value="PROPHAGE INTEGRASE"/>
    <property type="match status" value="1"/>
</dbReference>
<keyword evidence="3" id="KW-0238">DNA-binding</keyword>
<proteinExistence type="inferred from homology"/>
<evidence type="ECO:0000256" key="1">
    <source>
        <dbReference type="ARBA" id="ARBA00008857"/>
    </source>
</evidence>
<dbReference type="InterPro" id="IPR050808">
    <property type="entry name" value="Phage_Integrase"/>
</dbReference>
<dbReference type="SUPFAM" id="SSF56349">
    <property type="entry name" value="DNA breaking-rejoining enzymes"/>
    <property type="match status" value="1"/>
</dbReference>
<keyword evidence="7" id="KW-1185">Reference proteome</keyword>
<dbReference type="GO" id="GO:0015074">
    <property type="term" value="P:DNA integration"/>
    <property type="evidence" value="ECO:0007669"/>
    <property type="project" value="UniProtKB-KW"/>
</dbReference>
<accession>A0A2N5XXD5</accession>
<comment type="caution">
    <text evidence="6">The sequence shown here is derived from an EMBL/GenBank/DDBJ whole genome shotgun (WGS) entry which is preliminary data.</text>
</comment>
<organism evidence="6 7">
    <name type="scientific">Cohaesibacter celericrescens</name>
    <dbReference type="NCBI Taxonomy" id="2067669"/>
    <lineage>
        <taxon>Bacteria</taxon>
        <taxon>Pseudomonadati</taxon>
        <taxon>Pseudomonadota</taxon>
        <taxon>Alphaproteobacteria</taxon>
        <taxon>Hyphomicrobiales</taxon>
        <taxon>Cohaesibacteraceae</taxon>
    </lineage>
</organism>
<dbReference type="Pfam" id="PF00589">
    <property type="entry name" value="Phage_integrase"/>
    <property type="match status" value="1"/>
</dbReference>
<dbReference type="InterPro" id="IPR002104">
    <property type="entry name" value="Integrase_catalytic"/>
</dbReference>
<evidence type="ECO:0000313" key="7">
    <source>
        <dbReference type="Proteomes" id="UP000234881"/>
    </source>
</evidence>
<gene>
    <name evidence="6" type="ORF">C0081_02420</name>
</gene>
<evidence type="ECO:0000256" key="2">
    <source>
        <dbReference type="ARBA" id="ARBA00022908"/>
    </source>
</evidence>
<dbReference type="AlphaFoldDB" id="A0A2N5XXD5"/>
<dbReference type="Gene3D" id="1.10.150.130">
    <property type="match status" value="1"/>
</dbReference>
<dbReference type="PROSITE" id="PS51898">
    <property type="entry name" value="TYR_RECOMBINASE"/>
    <property type="match status" value="1"/>
</dbReference>
<sequence>MIKLKYPGLTRENLPTGEIRHRVRVQGDANRKITLLAGPDHKEFSELYHAARRGIQLKTTTPAEERATRGSLAWLTYLYLDHIEKQVEAGLKSQYTLVQQRSFLIRLRTAYPDYVMEMPKSQVIKIRDGMMKTPGAADNMVKTIRTMYNWGIETGHCTDNPAIGVAKINKNSKGGAKPWTVDDLKTFRATHQAGTTAHLYLTLLMFTACRISDATWLGRQQEFDHEGQKWLGWQPKKKNSPYVEVPMLPPLLKATRAAKILGMSYILTEHGQSFRSEKALGNRMRKWCEQAGLHHLSSHGVRKAAGELLVHEGCTTYEVMAILGHSESKTSEVYTKGAERRRLAMSALSKLEGMKW</sequence>
<dbReference type="InterPro" id="IPR011010">
    <property type="entry name" value="DNA_brk_join_enz"/>
</dbReference>
<dbReference type="Gene3D" id="1.10.443.10">
    <property type="entry name" value="Intergrase catalytic core"/>
    <property type="match status" value="1"/>
</dbReference>
<feature type="domain" description="Tyr recombinase" evidence="5">
    <location>
        <begin position="174"/>
        <end position="347"/>
    </location>
</feature>
<keyword evidence="2" id="KW-0229">DNA integration</keyword>
<dbReference type="OrthoDB" id="7873969at2"/>
<dbReference type="GO" id="GO:0003677">
    <property type="term" value="F:DNA binding"/>
    <property type="evidence" value="ECO:0007669"/>
    <property type="project" value="UniProtKB-KW"/>
</dbReference>
<keyword evidence="4" id="KW-0233">DNA recombination</keyword>
<dbReference type="PANTHER" id="PTHR30629:SF2">
    <property type="entry name" value="PROPHAGE INTEGRASE INTS-RELATED"/>
    <property type="match status" value="1"/>
</dbReference>
<protein>
    <submittedName>
        <fullName evidence="6">Integrase</fullName>
    </submittedName>
</protein>
<dbReference type="RefSeq" id="WP_101532187.1">
    <property type="nucleotide sequence ID" value="NZ_PKUQ01000001.1"/>
</dbReference>
<dbReference type="InterPro" id="IPR010998">
    <property type="entry name" value="Integrase_recombinase_N"/>
</dbReference>
<evidence type="ECO:0000256" key="3">
    <source>
        <dbReference type="ARBA" id="ARBA00023125"/>
    </source>
</evidence>
<dbReference type="InterPro" id="IPR013762">
    <property type="entry name" value="Integrase-like_cat_sf"/>
</dbReference>
<evidence type="ECO:0000313" key="6">
    <source>
        <dbReference type="EMBL" id="PLW79105.1"/>
    </source>
</evidence>
<name>A0A2N5XXD5_9HYPH</name>
<dbReference type="GO" id="GO:0006310">
    <property type="term" value="P:DNA recombination"/>
    <property type="evidence" value="ECO:0007669"/>
    <property type="project" value="UniProtKB-KW"/>
</dbReference>
<comment type="similarity">
    <text evidence="1">Belongs to the 'phage' integrase family.</text>
</comment>
<reference evidence="6 7" key="1">
    <citation type="submission" date="2018-01" db="EMBL/GenBank/DDBJ databases">
        <title>The draft genome sequence of Cohaesibacter sp. H1304.</title>
        <authorList>
            <person name="Wang N.-N."/>
            <person name="Du Z.-J."/>
        </authorList>
    </citation>
    <scope>NUCLEOTIDE SEQUENCE [LARGE SCALE GENOMIC DNA]</scope>
    <source>
        <strain evidence="6 7">H1304</strain>
    </source>
</reference>
<dbReference type="EMBL" id="PKUQ01000001">
    <property type="protein sequence ID" value="PLW79105.1"/>
    <property type="molecule type" value="Genomic_DNA"/>
</dbReference>
<dbReference type="Proteomes" id="UP000234881">
    <property type="component" value="Unassembled WGS sequence"/>
</dbReference>
<evidence type="ECO:0000256" key="4">
    <source>
        <dbReference type="ARBA" id="ARBA00023172"/>
    </source>
</evidence>
<evidence type="ECO:0000259" key="5">
    <source>
        <dbReference type="PROSITE" id="PS51898"/>
    </source>
</evidence>